<evidence type="ECO:0000313" key="3">
    <source>
        <dbReference type="Proteomes" id="UP001152607"/>
    </source>
</evidence>
<protein>
    <submittedName>
        <fullName evidence="2">Uncharacterized protein</fullName>
    </submittedName>
</protein>
<evidence type="ECO:0000313" key="2">
    <source>
        <dbReference type="EMBL" id="CAI6340651.1"/>
    </source>
</evidence>
<name>A0A9W4UQV5_9PLEO</name>
<dbReference type="Proteomes" id="UP001152607">
    <property type="component" value="Unassembled WGS sequence"/>
</dbReference>
<dbReference type="AlphaFoldDB" id="A0A9W4UQV5"/>
<sequence length="79" mass="8977">MAKKPAASNKRKRNKSSPKSSSSTQQQPPIRIPKQLTLKHPLANIKLPRELQNQLYKTYIFPLTQKLSNTCMSTQTALK</sequence>
<organism evidence="2 3">
    <name type="scientific">Periconia digitata</name>
    <dbReference type="NCBI Taxonomy" id="1303443"/>
    <lineage>
        <taxon>Eukaryota</taxon>
        <taxon>Fungi</taxon>
        <taxon>Dikarya</taxon>
        <taxon>Ascomycota</taxon>
        <taxon>Pezizomycotina</taxon>
        <taxon>Dothideomycetes</taxon>
        <taxon>Pleosporomycetidae</taxon>
        <taxon>Pleosporales</taxon>
        <taxon>Massarineae</taxon>
        <taxon>Periconiaceae</taxon>
        <taxon>Periconia</taxon>
    </lineage>
</organism>
<dbReference type="EMBL" id="CAOQHR010000010">
    <property type="protein sequence ID" value="CAI6340651.1"/>
    <property type="molecule type" value="Genomic_DNA"/>
</dbReference>
<feature type="compositionally biased region" description="Basic residues" evidence="1">
    <location>
        <begin position="1"/>
        <end position="16"/>
    </location>
</feature>
<reference evidence="2" key="1">
    <citation type="submission" date="2023-01" db="EMBL/GenBank/DDBJ databases">
        <authorList>
            <person name="Van Ghelder C."/>
            <person name="Rancurel C."/>
        </authorList>
    </citation>
    <scope>NUCLEOTIDE SEQUENCE</scope>
    <source>
        <strain evidence="2">CNCM I-4278</strain>
    </source>
</reference>
<evidence type="ECO:0000256" key="1">
    <source>
        <dbReference type="SAM" id="MobiDB-lite"/>
    </source>
</evidence>
<gene>
    <name evidence="2" type="ORF">PDIGIT_LOCUS13835</name>
</gene>
<proteinExistence type="predicted"/>
<feature type="region of interest" description="Disordered" evidence="1">
    <location>
        <begin position="1"/>
        <end position="37"/>
    </location>
</feature>
<accession>A0A9W4UQV5</accession>
<keyword evidence="3" id="KW-1185">Reference proteome</keyword>
<comment type="caution">
    <text evidence="2">The sequence shown here is derived from an EMBL/GenBank/DDBJ whole genome shotgun (WGS) entry which is preliminary data.</text>
</comment>